<evidence type="ECO:0000256" key="6">
    <source>
        <dbReference type="ARBA" id="ARBA00022777"/>
    </source>
</evidence>
<feature type="binding site" evidence="10">
    <location>
        <begin position="111"/>
        <end position="121"/>
    </location>
    <ligand>
        <name>ATP</name>
        <dbReference type="ChEBI" id="CHEBI:30616"/>
    </ligand>
</feature>
<evidence type="ECO:0000256" key="1">
    <source>
        <dbReference type="ARBA" id="ARBA00009684"/>
    </source>
</evidence>
<dbReference type="EMBL" id="BJMV01000003">
    <property type="protein sequence ID" value="GEB85153.1"/>
    <property type="molecule type" value="Genomic_DNA"/>
</dbReference>
<dbReference type="GO" id="GO:0016114">
    <property type="term" value="P:terpenoid biosynthetic process"/>
    <property type="evidence" value="ECO:0007669"/>
    <property type="project" value="UniProtKB-UniRule"/>
</dbReference>
<comment type="caution">
    <text evidence="13">The sequence shown here is derived from an EMBL/GenBank/DDBJ whole genome shotgun (WGS) entry which is preliminary data.</text>
</comment>
<keyword evidence="4 10" id="KW-0808">Transferase</keyword>
<evidence type="ECO:0000313" key="14">
    <source>
        <dbReference type="Proteomes" id="UP000317730"/>
    </source>
</evidence>
<dbReference type="EC" id="2.7.1.148" evidence="2 10"/>
<keyword evidence="6 10" id="KW-0418">Kinase</keyword>
<keyword evidence="8 10" id="KW-0414">Isoprene biosynthesis</keyword>
<dbReference type="AlphaFoldDB" id="A0A4Y3TTS4"/>
<dbReference type="UniPathway" id="UPA00056">
    <property type="reaction ID" value="UER00094"/>
</dbReference>
<feature type="domain" description="GHMP kinase C-terminal" evidence="12">
    <location>
        <begin position="226"/>
        <end position="288"/>
    </location>
</feature>
<keyword evidence="5 10" id="KW-0547">Nucleotide-binding</keyword>
<evidence type="ECO:0000256" key="4">
    <source>
        <dbReference type="ARBA" id="ARBA00022679"/>
    </source>
</evidence>
<name>A0A4Y3TTS4_9PROT</name>
<dbReference type="SUPFAM" id="SSF55060">
    <property type="entry name" value="GHMP Kinase, C-terminal domain"/>
    <property type="match status" value="1"/>
</dbReference>
<evidence type="ECO:0000256" key="5">
    <source>
        <dbReference type="ARBA" id="ARBA00022741"/>
    </source>
</evidence>
<dbReference type="PANTHER" id="PTHR43527:SF2">
    <property type="entry name" value="4-DIPHOSPHOCYTIDYL-2-C-METHYL-D-ERYTHRITOL KINASE, CHLOROPLASTIC"/>
    <property type="match status" value="1"/>
</dbReference>
<dbReference type="GO" id="GO:0019288">
    <property type="term" value="P:isopentenyl diphosphate biosynthetic process, methylerythritol 4-phosphate pathway"/>
    <property type="evidence" value="ECO:0007669"/>
    <property type="project" value="UniProtKB-UniRule"/>
</dbReference>
<dbReference type="NCBIfam" id="TIGR00154">
    <property type="entry name" value="ispE"/>
    <property type="match status" value="1"/>
</dbReference>
<keyword evidence="14" id="KW-1185">Reference proteome</keyword>
<dbReference type="InterPro" id="IPR020568">
    <property type="entry name" value="Ribosomal_Su5_D2-typ_SF"/>
</dbReference>
<dbReference type="GO" id="GO:0050515">
    <property type="term" value="F:4-(cytidine 5'-diphospho)-2-C-methyl-D-erythritol kinase activity"/>
    <property type="evidence" value="ECO:0007669"/>
    <property type="project" value="UniProtKB-UniRule"/>
</dbReference>
<organism evidence="13 14">
    <name type="scientific">Acetobacter peroxydans</name>
    <dbReference type="NCBI Taxonomy" id="104098"/>
    <lineage>
        <taxon>Bacteria</taxon>
        <taxon>Pseudomonadati</taxon>
        <taxon>Pseudomonadota</taxon>
        <taxon>Alphaproteobacteria</taxon>
        <taxon>Acetobacterales</taxon>
        <taxon>Acetobacteraceae</taxon>
        <taxon>Acetobacter</taxon>
    </lineage>
</organism>
<dbReference type="PIRSF" id="PIRSF010376">
    <property type="entry name" value="IspE"/>
    <property type="match status" value="1"/>
</dbReference>
<evidence type="ECO:0000259" key="11">
    <source>
        <dbReference type="Pfam" id="PF00288"/>
    </source>
</evidence>
<protein>
    <recommendedName>
        <fullName evidence="3 10">4-diphosphocytidyl-2-C-methyl-D-erythritol kinase</fullName>
        <shortName evidence="10">CMK</shortName>
        <ecNumber evidence="2 10">2.7.1.148</ecNumber>
    </recommendedName>
    <alternativeName>
        <fullName evidence="9 10">4-(cytidine-5'-diphospho)-2-C-methyl-D-erythritol kinase</fullName>
    </alternativeName>
</protein>
<comment type="function">
    <text evidence="10">Catalyzes the phosphorylation of the position 2 hydroxy group of 4-diphosphocytidyl-2C-methyl-D-erythritol.</text>
</comment>
<feature type="domain" description="GHMP kinase N-terminal" evidence="11">
    <location>
        <begin position="80"/>
        <end position="160"/>
    </location>
</feature>
<dbReference type="InterPro" id="IPR004424">
    <property type="entry name" value="IspE"/>
</dbReference>
<comment type="pathway">
    <text evidence="10">Isoprenoid biosynthesis; isopentenyl diphosphate biosynthesis via DXP pathway; isopentenyl diphosphate from 1-deoxy-D-xylulose 5-phosphate: step 3/6.</text>
</comment>
<feature type="active site" evidence="10">
    <location>
        <position position="153"/>
    </location>
</feature>
<gene>
    <name evidence="10 13" type="primary">ispE</name>
    <name evidence="13" type="ORF">APE01nite_09500</name>
</gene>
<evidence type="ECO:0000256" key="10">
    <source>
        <dbReference type="HAMAP-Rule" id="MF_00061"/>
    </source>
</evidence>
<dbReference type="GO" id="GO:0005524">
    <property type="term" value="F:ATP binding"/>
    <property type="evidence" value="ECO:0007669"/>
    <property type="project" value="UniProtKB-UniRule"/>
</dbReference>
<keyword evidence="7 10" id="KW-0067">ATP-binding</keyword>
<evidence type="ECO:0000313" key="13">
    <source>
        <dbReference type="EMBL" id="GEB85153.1"/>
    </source>
</evidence>
<comment type="catalytic activity">
    <reaction evidence="10">
        <text>4-CDP-2-C-methyl-D-erythritol + ATP = 4-CDP-2-C-methyl-D-erythritol 2-phosphate + ADP + H(+)</text>
        <dbReference type="Rhea" id="RHEA:18437"/>
        <dbReference type="ChEBI" id="CHEBI:15378"/>
        <dbReference type="ChEBI" id="CHEBI:30616"/>
        <dbReference type="ChEBI" id="CHEBI:57823"/>
        <dbReference type="ChEBI" id="CHEBI:57919"/>
        <dbReference type="ChEBI" id="CHEBI:456216"/>
        <dbReference type="EC" id="2.7.1.148"/>
    </reaction>
</comment>
<dbReference type="InterPro" id="IPR013750">
    <property type="entry name" value="GHMP_kinase_C_dom"/>
</dbReference>
<reference evidence="13 14" key="1">
    <citation type="submission" date="2019-06" db="EMBL/GenBank/DDBJ databases">
        <title>Whole genome shotgun sequence of Acetobacter peroxydans NBRC 13755.</title>
        <authorList>
            <person name="Hosoyama A."/>
            <person name="Uohara A."/>
            <person name="Ohji S."/>
            <person name="Ichikawa N."/>
        </authorList>
    </citation>
    <scope>NUCLEOTIDE SEQUENCE [LARGE SCALE GENOMIC DNA]</scope>
    <source>
        <strain evidence="13 14">NBRC 13755</strain>
    </source>
</reference>
<dbReference type="InterPro" id="IPR006204">
    <property type="entry name" value="GHMP_kinase_N_dom"/>
</dbReference>
<dbReference type="InterPro" id="IPR014721">
    <property type="entry name" value="Ribsml_uS5_D2-typ_fold_subgr"/>
</dbReference>
<dbReference type="Pfam" id="PF08544">
    <property type="entry name" value="GHMP_kinases_C"/>
    <property type="match status" value="1"/>
</dbReference>
<dbReference type="HAMAP" id="MF_00061">
    <property type="entry name" value="IspE"/>
    <property type="match status" value="1"/>
</dbReference>
<dbReference type="InterPro" id="IPR036554">
    <property type="entry name" value="GHMP_kinase_C_sf"/>
</dbReference>
<evidence type="ECO:0000256" key="7">
    <source>
        <dbReference type="ARBA" id="ARBA00022840"/>
    </source>
</evidence>
<dbReference type="NCBIfam" id="NF011202">
    <property type="entry name" value="PRK14608.1"/>
    <property type="match status" value="1"/>
</dbReference>
<evidence type="ECO:0000256" key="8">
    <source>
        <dbReference type="ARBA" id="ARBA00023229"/>
    </source>
</evidence>
<dbReference type="RefSeq" id="WP_141375102.1">
    <property type="nucleotide sequence ID" value="NZ_BAPL01000015.1"/>
</dbReference>
<dbReference type="Gene3D" id="3.30.70.890">
    <property type="entry name" value="GHMP kinase, C-terminal domain"/>
    <property type="match status" value="1"/>
</dbReference>
<evidence type="ECO:0000256" key="9">
    <source>
        <dbReference type="ARBA" id="ARBA00032554"/>
    </source>
</evidence>
<dbReference type="SUPFAM" id="SSF54211">
    <property type="entry name" value="Ribosomal protein S5 domain 2-like"/>
    <property type="match status" value="1"/>
</dbReference>
<accession>A0A4Y3TTS4</accession>
<evidence type="ECO:0000256" key="2">
    <source>
        <dbReference type="ARBA" id="ARBA00012052"/>
    </source>
</evidence>
<sequence length="303" mass="31244">MTTVASSGGVAFVEAAPAKINLYLHVTGRRADGYHCLDSLVVFAGAGDVLHYEPGDAPLTLKLAGRFGAVLDEAAAGPDNLVMKAANALRTLAGPQATVRGGTLVLEKNLPVASGIGGGSADAAAALRLLDRVWNIQAGQVNLLRLAEGLGADVPVCLLSHSARMEGIGEVLGAAPILPECGLVLVNCGQAVSTPAVFRAREGGFVPRAELPTHWDGARELADTLQTLENSLEAPACVLCPTVEKVLSDLATQPECLMARMSGSGATCFGLFPSAHEAEQAAARLADAHEAWWVWGGALREGV</sequence>
<dbReference type="Proteomes" id="UP000317730">
    <property type="component" value="Unassembled WGS sequence"/>
</dbReference>
<evidence type="ECO:0000256" key="3">
    <source>
        <dbReference type="ARBA" id="ARBA00017473"/>
    </source>
</evidence>
<dbReference type="Gene3D" id="3.30.230.10">
    <property type="match status" value="1"/>
</dbReference>
<dbReference type="OrthoDB" id="9809438at2"/>
<feature type="active site" evidence="10">
    <location>
        <position position="19"/>
    </location>
</feature>
<evidence type="ECO:0000259" key="12">
    <source>
        <dbReference type="Pfam" id="PF08544"/>
    </source>
</evidence>
<proteinExistence type="inferred from homology"/>
<dbReference type="Pfam" id="PF00288">
    <property type="entry name" value="GHMP_kinases_N"/>
    <property type="match status" value="1"/>
</dbReference>
<comment type="similarity">
    <text evidence="1 10">Belongs to the GHMP kinase family. IspE subfamily.</text>
</comment>
<dbReference type="PANTHER" id="PTHR43527">
    <property type="entry name" value="4-DIPHOSPHOCYTIDYL-2-C-METHYL-D-ERYTHRITOL KINASE, CHLOROPLASTIC"/>
    <property type="match status" value="1"/>
</dbReference>